<dbReference type="VEuPathDB" id="FungiDB:LCOR_11904.1"/>
<dbReference type="AlphaFoldDB" id="A0A068SH14"/>
<reference evidence="2" key="1">
    <citation type="submission" date="2013-08" db="EMBL/GenBank/DDBJ databases">
        <title>Gene expansion shapes genome architecture in the human pathogen Lichtheimia corymbifera: an evolutionary genomics analysis in the ancient terrestrial Mucorales (Mucoromycotina).</title>
        <authorList>
            <person name="Schwartze V.U."/>
            <person name="Winter S."/>
            <person name="Shelest E."/>
            <person name="Marcet-Houben M."/>
            <person name="Horn F."/>
            <person name="Wehner S."/>
            <person name="Hoffmann K."/>
            <person name="Riege K."/>
            <person name="Sammeth M."/>
            <person name="Nowrousian M."/>
            <person name="Valiante V."/>
            <person name="Linde J."/>
            <person name="Jacobsen I.D."/>
            <person name="Marz M."/>
            <person name="Brakhage A.A."/>
            <person name="Gabaldon T."/>
            <person name="Bocker S."/>
            <person name="Voigt K."/>
        </authorList>
    </citation>
    <scope>NUCLEOTIDE SEQUENCE [LARGE SCALE GENOMIC DNA]</scope>
    <source>
        <strain evidence="2">FSU 9682</strain>
    </source>
</reference>
<evidence type="ECO:0000256" key="1">
    <source>
        <dbReference type="SAM" id="MobiDB-lite"/>
    </source>
</evidence>
<protein>
    <submittedName>
        <fullName evidence="2">Uncharacterized protein</fullName>
    </submittedName>
</protein>
<proteinExistence type="predicted"/>
<dbReference type="EMBL" id="CBTN010000139">
    <property type="protein sequence ID" value="CDH61127.1"/>
    <property type="molecule type" value="Genomic_DNA"/>
</dbReference>
<gene>
    <name evidence="2" type="ORF">LCOR_11904.1</name>
</gene>
<evidence type="ECO:0000313" key="3">
    <source>
        <dbReference type="Proteomes" id="UP000027586"/>
    </source>
</evidence>
<keyword evidence="3" id="KW-1185">Reference proteome</keyword>
<organism evidence="2 3">
    <name type="scientific">Lichtheimia corymbifera JMRC:FSU:9682</name>
    <dbReference type="NCBI Taxonomy" id="1263082"/>
    <lineage>
        <taxon>Eukaryota</taxon>
        <taxon>Fungi</taxon>
        <taxon>Fungi incertae sedis</taxon>
        <taxon>Mucoromycota</taxon>
        <taxon>Mucoromycotina</taxon>
        <taxon>Mucoromycetes</taxon>
        <taxon>Mucorales</taxon>
        <taxon>Lichtheimiaceae</taxon>
        <taxon>Lichtheimia</taxon>
    </lineage>
</organism>
<evidence type="ECO:0000313" key="2">
    <source>
        <dbReference type="EMBL" id="CDH61127.1"/>
    </source>
</evidence>
<feature type="compositionally biased region" description="Low complexity" evidence="1">
    <location>
        <begin position="98"/>
        <end position="110"/>
    </location>
</feature>
<accession>A0A068SH14</accession>
<name>A0A068SH14_9FUNG</name>
<dbReference type="Proteomes" id="UP000027586">
    <property type="component" value="Unassembled WGS sequence"/>
</dbReference>
<comment type="caution">
    <text evidence="2">The sequence shown here is derived from an EMBL/GenBank/DDBJ whole genome shotgun (WGS) entry which is preliminary data.</text>
</comment>
<sequence>MLSSNSYDNVVYGLWKDNNIIDMAVSNLYTDQTQATTTHPINSESHTASPDTILYAAPCPDLQQPPSLSQQIIGHKRTMAYRSPQPDHQGRSRHYAMSSVGSSSTETSLSNLFTRPSSSRHQMICVTFD</sequence>
<feature type="region of interest" description="Disordered" evidence="1">
    <location>
        <begin position="81"/>
        <end position="114"/>
    </location>
</feature>